<protein>
    <submittedName>
        <fullName evidence="1">Uncharacterized protein</fullName>
    </submittedName>
</protein>
<dbReference type="KEGG" id="pcl:Pcal_0641"/>
<accession>A3MTV0</accession>
<dbReference type="PIRSF" id="PIRSF014422">
    <property type="entry name" value="UCP014422"/>
    <property type="match status" value="1"/>
</dbReference>
<dbReference type="Proteomes" id="UP000001431">
    <property type="component" value="Chromosome"/>
</dbReference>
<reference evidence="1" key="1">
    <citation type="submission" date="2007-02" db="EMBL/GenBank/DDBJ databases">
        <title>Complete sequence of Pyrobaculum calidifontis JCM 11548.</title>
        <authorList>
            <consortium name="US DOE Joint Genome Institute"/>
            <person name="Copeland A."/>
            <person name="Lucas S."/>
            <person name="Lapidus A."/>
            <person name="Barry K."/>
            <person name="Glavina del Rio T."/>
            <person name="Dalin E."/>
            <person name="Tice H."/>
            <person name="Pitluck S."/>
            <person name="Chain P."/>
            <person name="Malfatti S."/>
            <person name="Shin M."/>
            <person name="Vergez L."/>
            <person name="Schmutz J."/>
            <person name="Larimer F."/>
            <person name="Land M."/>
            <person name="Hauser L."/>
            <person name="Kyrpides N."/>
            <person name="Mikhailova N."/>
            <person name="Cozen A.E."/>
            <person name="Fitz-Gibbon S.T."/>
            <person name="House C.H."/>
            <person name="Saltikov C."/>
            <person name="Lowe T.M."/>
            <person name="Richardson P."/>
        </authorList>
    </citation>
    <scope>NUCLEOTIDE SEQUENCE [LARGE SCALE GENOMIC DNA]</scope>
    <source>
        <strain evidence="1">JCM 11548</strain>
    </source>
</reference>
<gene>
    <name evidence="1" type="ordered locus">Pcal_0641</name>
</gene>
<dbReference type="AlphaFoldDB" id="A3MTV0"/>
<dbReference type="eggNOG" id="arCOG04234">
    <property type="taxonomic scope" value="Archaea"/>
</dbReference>
<proteinExistence type="predicted"/>
<dbReference type="RefSeq" id="WP_011849325.1">
    <property type="nucleotide sequence ID" value="NC_009073.1"/>
</dbReference>
<keyword evidence="2" id="KW-1185">Reference proteome</keyword>
<sequence length="141" mass="16122">MLRLPPRVKVLEALGALADGRVKRVGEGVCEVVSSEGDRVYHVAVRGVYVSSDDNGTVYRGYVGYPIIACLMAEGRLPMDWELAERLRGVPWRKLNELYKRYDEVVKHVYAERRIDRSRAERYISTVLEQLAKMGLRREGP</sequence>
<name>A3MTV0_PYRCJ</name>
<dbReference type="HOGENOM" id="CLU_142655_0_0_2"/>
<dbReference type="InterPro" id="IPR016618">
    <property type="entry name" value="UCP014422"/>
</dbReference>
<organism evidence="1 2">
    <name type="scientific">Pyrobaculum calidifontis (strain DSM 21063 / JCM 11548 / VA1)</name>
    <dbReference type="NCBI Taxonomy" id="410359"/>
    <lineage>
        <taxon>Archaea</taxon>
        <taxon>Thermoproteota</taxon>
        <taxon>Thermoprotei</taxon>
        <taxon>Thermoproteales</taxon>
        <taxon>Thermoproteaceae</taxon>
        <taxon>Pyrobaculum</taxon>
    </lineage>
</organism>
<evidence type="ECO:0000313" key="2">
    <source>
        <dbReference type="Proteomes" id="UP000001431"/>
    </source>
</evidence>
<evidence type="ECO:0000313" key="1">
    <source>
        <dbReference type="EMBL" id="ABO08067.1"/>
    </source>
</evidence>
<dbReference type="GeneID" id="4908198"/>
<dbReference type="EMBL" id="CP000561">
    <property type="protein sequence ID" value="ABO08067.1"/>
    <property type="molecule type" value="Genomic_DNA"/>
</dbReference>
<dbReference type="OrthoDB" id="45301at2157"/>